<organism evidence="1 2">
    <name type="scientific">Pyxicephalus adspersus</name>
    <name type="common">African bullfrog</name>
    <dbReference type="NCBI Taxonomy" id="30357"/>
    <lineage>
        <taxon>Eukaryota</taxon>
        <taxon>Metazoa</taxon>
        <taxon>Chordata</taxon>
        <taxon>Craniata</taxon>
        <taxon>Vertebrata</taxon>
        <taxon>Euteleostomi</taxon>
        <taxon>Amphibia</taxon>
        <taxon>Batrachia</taxon>
        <taxon>Anura</taxon>
        <taxon>Neobatrachia</taxon>
        <taxon>Ranoidea</taxon>
        <taxon>Pyxicephalidae</taxon>
        <taxon>Pyxicephalinae</taxon>
        <taxon>Pyxicephalus</taxon>
    </lineage>
</organism>
<dbReference type="Proteomes" id="UP001181693">
    <property type="component" value="Unassembled WGS sequence"/>
</dbReference>
<keyword evidence="2" id="KW-1185">Reference proteome</keyword>
<evidence type="ECO:0000313" key="2">
    <source>
        <dbReference type="Proteomes" id="UP001181693"/>
    </source>
</evidence>
<accession>A0AAV3APQ0</accession>
<comment type="caution">
    <text evidence="1">The sequence shown here is derived from an EMBL/GenBank/DDBJ whole genome shotgun (WGS) entry which is preliminary data.</text>
</comment>
<proteinExistence type="predicted"/>
<dbReference type="AlphaFoldDB" id="A0AAV3APQ0"/>
<evidence type="ECO:0000313" key="1">
    <source>
        <dbReference type="EMBL" id="DBA29113.1"/>
    </source>
</evidence>
<dbReference type="EMBL" id="DYDO01000003">
    <property type="protein sequence ID" value="DBA29113.1"/>
    <property type="molecule type" value="Genomic_DNA"/>
</dbReference>
<name>A0AAV3APQ0_PYXAD</name>
<sequence>MVSCFRRGRRYLLFLKWQSRLSPVGHCQLLILKMMILLKKWQSFQEIPILKMGQTEKLRYLCMKNGMCPANGLLKKPFANE</sequence>
<protein>
    <submittedName>
        <fullName evidence="1">Uncharacterized protein</fullName>
    </submittedName>
</protein>
<gene>
    <name evidence="1" type="ORF">GDO54_009370</name>
</gene>
<reference evidence="1" key="1">
    <citation type="thesis" date="2020" institute="ProQuest LLC" country="789 East Eisenhower Parkway, Ann Arbor, MI, USA">
        <title>Comparative Genomics and Chromosome Evolution.</title>
        <authorList>
            <person name="Mudd A.B."/>
        </authorList>
    </citation>
    <scope>NUCLEOTIDE SEQUENCE</scope>
    <source>
        <strain evidence="1">1538</strain>
        <tissue evidence="1">Blood</tissue>
    </source>
</reference>